<accession>A0A6P2BUX6</accession>
<dbReference type="AlphaFoldDB" id="A0A6P2BUX6"/>
<keyword evidence="7" id="KW-0443">Lipid metabolism</keyword>
<evidence type="ECO:0000256" key="7">
    <source>
        <dbReference type="ARBA" id="ARBA00023098"/>
    </source>
</evidence>
<dbReference type="PANTHER" id="PTHR47470:SF1">
    <property type="entry name" value="FAD-DEPENDENT OXIDOREDUCTASE 2 FAD BINDING DOMAIN-CONTAINING PROTEIN"/>
    <property type="match status" value="1"/>
</dbReference>
<keyword evidence="5" id="KW-0274">FAD</keyword>
<evidence type="ECO:0000259" key="17">
    <source>
        <dbReference type="Pfam" id="PF05199"/>
    </source>
</evidence>
<dbReference type="EMBL" id="RPFW01000004">
    <property type="protein sequence ID" value="TVZ02864.1"/>
    <property type="molecule type" value="Genomic_DNA"/>
</dbReference>
<evidence type="ECO:0000256" key="5">
    <source>
        <dbReference type="ARBA" id="ARBA00022827"/>
    </source>
</evidence>
<dbReference type="Pfam" id="PF13450">
    <property type="entry name" value="NAD_binding_8"/>
    <property type="match status" value="1"/>
</dbReference>
<keyword evidence="19" id="KW-1185">Reference proteome</keyword>
<evidence type="ECO:0000256" key="13">
    <source>
        <dbReference type="ARBA" id="ARBA00049723"/>
    </source>
</evidence>
<dbReference type="SUPFAM" id="SSF51905">
    <property type="entry name" value="FAD/NAD(P)-binding domain"/>
    <property type="match status" value="1"/>
</dbReference>
<dbReference type="InterPro" id="IPR000172">
    <property type="entry name" value="GMC_OxRdtase_N"/>
</dbReference>
<evidence type="ECO:0000313" key="18">
    <source>
        <dbReference type="EMBL" id="TVZ02864.1"/>
    </source>
</evidence>
<keyword evidence="4" id="KW-0285">Flavoprotein</keyword>
<dbReference type="GO" id="GO:0050660">
    <property type="term" value="F:flavin adenine dinucleotide binding"/>
    <property type="evidence" value="ECO:0007669"/>
    <property type="project" value="InterPro"/>
</dbReference>
<comment type="caution">
    <text evidence="18">The sequence shown here is derived from an EMBL/GenBank/DDBJ whole genome shotgun (WGS) entry which is preliminary data.</text>
</comment>
<evidence type="ECO:0000313" key="19">
    <source>
        <dbReference type="Proteomes" id="UP000460272"/>
    </source>
</evidence>
<keyword evidence="8" id="KW-1207">Sterol metabolism</keyword>
<dbReference type="GO" id="GO:0016995">
    <property type="term" value="F:cholesterol oxidase activity"/>
    <property type="evidence" value="ECO:0007669"/>
    <property type="project" value="UniProtKB-EC"/>
</dbReference>
<feature type="domain" description="Glucose-methanol-choline oxidoreductase C-terminal" evidence="17">
    <location>
        <begin position="492"/>
        <end position="546"/>
    </location>
</feature>
<dbReference type="Pfam" id="PF00732">
    <property type="entry name" value="GMC_oxred_N"/>
    <property type="match status" value="1"/>
</dbReference>
<comment type="pathway">
    <text evidence="12">Steroid metabolism; cholesterol degradation.</text>
</comment>
<dbReference type="InterPro" id="IPR052542">
    <property type="entry name" value="Cholesterol_Oxidase"/>
</dbReference>
<dbReference type="InterPro" id="IPR036188">
    <property type="entry name" value="FAD/NAD-bd_sf"/>
</dbReference>
<protein>
    <recommendedName>
        <fullName evidence="14">Cholesterol oxidase</fullName>
        <ecNumber evidence="13">1.1.3.6</ecNumber>
        <ecNumber evidence="11">5.3.3.1</ecNumber>
    </recommendedName>
    <alternativeName>
        <fullName evidence="15">Cholesterol isomerase</fullName>
    </alternativeName>
</protein>
<evidence type="ECO:0000256" key="15">
    <source>
        <dbReference type="ARBA" id="ARBA00049778"/>
    </source>
</evidence>
<evidence type="ECO:0000256" key="12">
    <source>
        <dbReference type="ARBA" id="ARBA00049645"/>
    </source>
</evidence>
<name>A0A6P2BUX6_9ACTN</name>
<dbReference type="InterPro" id="IPR007867">
    <property type="entry name" value="GMC_OxRtase_C"/>
</dbReference>
<dbReference type="GO" id="GO:0004769">
    <property type="term" value="F:steroid Delta-isomerase activity"/>
    <property type="evidence" value="ECO:0007669"/>
    <property type="project" value="UniProtKB-EC"/>
</dbReference>
<dbReference type="OrthoDB" id="517968at2"/>
<dbReference type="EC" id="5.3.3.1" evidence="11"/>
<organism evidence="18 19">
    <name type="scientific">Trebonia kvetii</name>
    <dbReference type="NCBI Taxonomy" id="2480626"/>
    <lineage>
        <taxon>Bacteria</taxon>
        <taxon>Bacillati</taxon>
        <taxon>Actinomycetota</taxon>
        <taxon>Actinomycetes</taxon>
        <taxon>Streptosporangiales</taxon>
        <taxon>Treboniaceae</taxon>
        <taxon>Trebonia</taxon>
    </lineage>
</organism>
<evidence type="ECO:0000256" key="11">
    <source>
        <dbReference type="ARBA" id="ARBA00038856"/>
    </source>
</evidence>
<keyword evidence="10" id="KW-0413">Isomerase</keyword>
<evidence type="ECO:0000256" key="3">
    <source>
        <dbReference type="ARBA" id="ARBA00022548"/>
    </source>
</evidence>
<evidence type="ECO:0000259" key="16">
    <source>
        <dbReference type="Pfam" id="PF00732"/>
    </source>
</evidence>
<keyword evidence="3" id="KW-0153">Cholesterol metabolism</keyword>
<reference evidence="18 19" key="1">
    <citation type="submission" date="2018-11" db="EMBL/GenBank/DDBJ databases">
        <title>Trebonia kvetii gen.nov., sp.nov., a novel acidophilic actinobacterium, and proposal of the new actinobacterial family Treboniaceae fam. nov.</title>
        <authorList>
            <person name="Rapoport D."/>
            <person name="Sagova-Mareckova M."/>
            <person name="Sedlacek I."/>
            <person name="Provaznik J."/>
            <person name="Kralova S."/>
            <person name="Pavlinic D."/>
            <person name="Benes V."/>
            <person name="Kopecky J."/>
        </authorList>
    </citation>
    <scope>NUCLEOTIDE SEQUENCE [LARGE SCALE GENOMIC DNA]</scope>
    <source>
        <strain evidence="18 19">15Tr583</strain>
    </source>
</reference>
<comment type="similarity">
    <text evidence="2">Belongs to the GMC oxidoreductase family.</text>
</comment>
<evidence type="ECO:0000256" key="10">
    <source>
        <dbReference type="ARBA" id="ARBA00023235"/>
    </source>
</evidence>
<proteinExistence type="inferred from homology"/>
<gene>
    <name evidence="18" type="ORF">EAS64_20480</name>
</gene>
<keyword evidence="9" id="KW-0753">Steroid metabolism</keyword>
<sequence length="556" mass="59282">MVEEHFDVVVVGSGFGASAAACRLAQAGRSVLILERGRSYPPGSFPRSPRGVAANLWAPSSGLYGMFDIWAFRGIESVVSSGLGGGSLIYANVMLRKDPAWFVEDAPDQPPRPWPVSYADLEPYYEAAEAMMGVQRYPFDAAPYSATPKTRAMHQAAQTLGLDWRLPPLAVSFASPGQPPVPGQPLTEEHQNLHGKPRVTCRLCGECDIGCNDGAKNTLDYTYLSRAADAGAMIRPLCEVRRIDRRDAAGGYRVGYTQRDAEHPDMARAVTVTGDRLVIGAGTYGSTFLLLRNRAAFPGLGPALGTRFSGNGDLLTFLRHSRRMARHELVARDLDPEFGPVITSAIRMPDTLDGDGPAGRGFYIEDGGNPSFLDWILQTADAPSMAARLGRFAVRRVWSHLKGNPRSSIGDDVSGLFGGGAASAATMPVLAMGRDIPNGTFSLRNGSLELDWSTSASSAYFDRVEATLRQLAEALEAGLANTPLWLFKRVITVHPLGGVPMGADPGTGVVDGWGESFAYPGLHVVDGSVMPGPVGANPSLTIAAFAERAAAHIIGE</sequence>
<feature type="domain" description="Glucose-methanol-choline oxidoreductase N-terminal" evidence="16">
    <location>
        <begin position="201"/>
        <end position="292"/>
    </location>
</feature>
<dbReference type="EC" id="1.1.3.6" evidence="13"/>
<evidence type="ECO:0000256" key="9">
    <source>
        <dbReference type="ARBA" id="ARBA00023221"/>
    </source>
</evidence>
<dbReference type="PANTHER" id="PTHR47470">
    <property type="entry name" value="CHOLESTEROL OXIDASE"/>
    <property type="match status" value="1"/>
</dbReference>
<evidence type="ECO:0000256" key="2">
    <source>
        <dbReference type="ARBA" id="ARBA00010790"/>
    </source>
</evidence>
<comment type="cofactor">
    <cofactor evidence="1">
        <name>FAD</name>
        <dbReference type="ChEBI" id="CHEBI:57692"/>
    </cofactor>
</comment>
<evidence type="ECO:0000256" key="14">
    <source>
        <dbReference type="ARBA" id="ARBA00049744"/>
    </source>
</evidence>
<dbReference type="Proteomes" id="UP000460272">
    <property type="component" value="Unassembled WGS sequence"/>
</dbReference>
<evidence type="ECO:0000256" key="1">
    <source>
        <dbReference type="ARBA" id="ARBA00001974"/>
    </source>
</evidence>
<keyword evidence="6" id="KW-0560">Oxidoreductase</keyword>
<dbReference type="GO" id="GO:0008203">
    <property type="term" value="P:cholesterol metabolic process"/>
    <property type="evidence" value="ECO:0007669"/>
    <property type="project" value="UniProtKB-KW"/>
</dbReference>
<evidence type="ECO:0000256" key="6">
    <source>
        <dbReference type="ARBA" id="ARBA00023002"/>
    </source>
</evidence>
<dbReference type="Gene3D" id="3.50.50.60">
    <property type="entry name" value="FAD/NAD(P)-binding domain"/>
    <property type="match status" value="3"/>
</dbReference>
<evidence type="ECO:0000256" key="4">
    <source>
        <dbReference type="ARBA" id="ARBA00022630"/>
    </source>
</evidence>
<dbReference type="Pfam" id="PF05199">
    <property type="entry name" value="GMC_oxred_C"/>
    <property type="match status" value="1"/>
</dbReference>
<evidence type="ECO:0000256" key="8">
    <source>
        <dbReference type="ARBA" id="ARBA00023166"/>
    </source>
</evidence>